<dbReference type="RefSeq" id="WP_260978004.1">
    <property type="nucleotide sequence ID" value="NZ_JAOANI010000032.1"/>
</dbReference>
<gene>
    <name evidence="1" type="ORF">NYR02_19325</name>
</gene>
<dbReference type="Gene3D" id="3.30.70.120">
    <property type="match status" value="1"/>
</dbReference>
<dbReference type="EMBL" id="JAOANI010000032">
    <property type="protein sequence ID" value="MCT7361178.1"/>
    <property type="molecule type" value="Genomic_DNA"/>
</dbReference>
<dbReference type="Proteomes" id="UP001147830">
    <property type="component" value="Unassembled WGS sequence"/>
</dbReference>
<evidence type="ECO:0000313" key="2">
    <source>
        <dbReference type="Proteomes" id="UP001147830"/>
    </source>
</evidence>
<sequence>MTEVLLTISTRPQQAEAISDWLLEQSLPGFTSWQAFGHSNRSDHLSLSEQIQGKQKRTVMSLHLDAERADQLLLQLRETFPLYDIHYWLQPLLASGALNPGVSTAD</sequence>
<accession>A0A9X2WJ32</accession>
<dbReference type="AlphaFoldDB" id="A0A9X2WJ32"/>
<dbReference type="InterPro" id="IPR015867">
    <property type="entry name" value="N-reg_PII/ATP_PRibTrfase_C"/>
</dbReference>
<reference evidence="1" key="2">
    <citation type="submission" date="2022-08" db="EMBL/GenBank/DDBJ databases">
        <authorList>
            <person name="Dong C."/>
        </authorList>
    </citation>
    <scope>NUCLEOTIDE SEQUENCE</scope>
    <source>
        <strain evidence="1">59MF3M-4</strain>
    </source>
</reference>
<name>A0A9X2WJ32_9GAMM</name>
<evidence type="ECO:0000313" key="1">
    <source>
        <dbReference type="EMBL" id="MCT7361178.1"/>
    </source>
</evidence>
<dbReference type="InterPro" id="IPR021634">
    <property type="entry name" value="DUF3240"/>
</dbReference>
<proteinExistence type="predicted"/>
<comment type="caution">
    <text evidence="1">The sequence shown here is derived from an EMBL/GenBank/DDBJ whole genome shotgun (WGS) entry which is preliminary data.</text>
</comment>
<dbReference type="Pfam" id="PF11582">
    <property type="entry name" value="DUF3240"/>
    <property type="match status" value="1"/>
</dbReference>
<organism evidence="1 2">
    <name type="scientific">Thalassolituus pacificus</name>
    <dbReference type="NCBI Taxonomy" id="2975440"/>
    <lineage>
        <taxon>Bacteria</taxon>
        <taxon>Pseudomonadati</taxon>
        <taxon>Pseudomonadota</taxon>
        <taxon>Gammaproteobacteria</taxon>
        <taxon>Oceanospirillales</taxon>
        <taxon>Oceanospirillaceae</taxon>
        <taxon>Thalassolituus</taxon>
    </lineage>
</organism>
<reference evidence="1" key="1">
    <citation type="journal article" date="2022" name="Front. Microbiol.">
        <title>Genome-based taxonomic rearrangement of Oceanobacter-related bacteria including the description of Thalassolituus hydrocarbonoclasticus sp. nov. and Thalassolituus pacificus sp. nov. and emended description of the genus Thalassolituus.</title>
        <authorList>
            <person name="Dong C."/>
            <person name="Wei L."/>
            <person name="Wang J."/>
            <person name="Lai Q."/>
            <person name="Huang Z."/>
            <person name="Shao Z."/>
        </authorList>
    </citation>
    <scope>NUCLEOTIDE SEQUENCE</scope>
    <source>
        <strain evidence="1">59MF3M-4</strain>
    </source>
</reference>
<protein>
    <submittedName>
        <fullName evidence="1">DUF3240 family protein</fullName>
    </submittedName>
</protein>
<keyword evidence="2" id="KW-1185">Reference proteome</keyword>